<dbReference type="KEGG" id="aba:Acid345_3115"/>
<dbReference type="STRING" id="204669.Acid345_3115"/>
<organism evidence="1 2">
    <name type="scientific">Koribacter versatilis (strain Ellin345)</name>
    <dbReference type="NCBI Taxonomy" id="204669"/>
    <lineage>
        <taxon>Bacteria</taxon>
        <taxon>Pseudomonadati</taxon>
        <taxon>Acidobacteriota</taxon>
        <taxon>Terriglobia</taxon>
        <taxon>Terriglobales</taxon>
        <taxon>Candidatus Korobacteraceae</taxon>
        <taxon>Candidatus Korobacter</taxon>
    </lineage>
</organism>
<protein>
    <submittedName>
        <fullName evidence="1">Uncharacterized protein</fullName>
    </submittedName>
</protein>
<evidence type="ECO:0000313" key="1">
    <source>
        <dbReference type="EMBL" id="ABF42116.1"/>
    </source>
</evidence>
<sequence>MAKRKIFPLATTIVVTITNGVPSLSQVDLPISGRIAFVNLDSVEYLIELWNRRNDDHVFVGPVLPANGSLTFCADLTHANNGDKCFYNVLLTTASRKRKRSKKSKSKGIAIDGGGHVIIIGK</sequence>
<keyword evidence="2" id="KW-1185">Reference proteome</keyword>
<dbReference type="HOGENOM" id="CLU_2023668_0_0_0"/>
<dbReference type="RefSeq" id="WP_011523915.1">
    <property type="nucleotide sequence ID" value="NC_008009.1"/>
</dbReference>
<dbReference type="EnsemblBacteria" id="ABF42116">
    <property type="protein sequence ID" value="ABF42116"/>
    <property type="gene ID" value="Acid345_3115"/>
</dbReference>
<reference evidence="1 2" key="1">
    <citation type="journal article" date="2009" name="Appl. Environ. Microbiol.">
        <title>Three genomes from the phylum Acidobacteria provide insight into the lifestyles of these microorganisms in soils.</title>
        <authorList>
            <person name="Ward N.L."/>
            <person name="Challacombe J.F."/>
            <person name="Janssen P.H."/>
            <person name="Henrissat B."/>
            <person name="Coutinho P.M."/>
            <person name="Wu M."/>
            <person name="Xie G."/>
            <person name="Haft D.H."/>
            <person name="Sait M."/>
            <person name="Badger J."/>
            <person name="Barabote R.D."/>
            <person name="Bradley B."/>
            <person name="Brettin T.S."/>
            <person name="Brinkac L.M."/>
            <person name="Bruce D."/>
            <person name="Creasy T."/>
            <person name="Daugherty S.C."/>
            <person name="Davidsen T.M."/>
            <person name="DeBoy R.T."/>
            <person name="Detter J.C."/>
            <person name="Dodson R.J."/>
            <person name="Durkin A.S."/>
            <person name="Ganapathy A."/>
            <person name="Gwinn-Giglio M."/>
            <person name="Han C.S."/>
            <person name="Khouri H."/>
            <person name="Kiss H."/>
            <person name="Kothari S.P."/>
            <person name="Madupu R."/>
            <person name="Nelson K.E."/>
            <person name="Nelson W.C."/>
            <person name="Paulsen I."/>
            <person name="Penn K."/>
            <person name="Ren Q."/>
            <person name="Rosovitz M.J."/>
            <person name="Selengut J.D."/>
            <person name="Shrivastava S."/>
            <person name="Sullivan S.A."/>
            <person name="Tapia R."/>
            <person name="Thompson L.S."/>
            <person name="Watkins K.L."/>
            <person name="Yang Q."/>
            <person name="Yu C."/>
            <person name="Zafar N."/>
            <person name="Zhou L."/>
            <person name="Kuske C.R."/>
        </authorList>
    </citation>
    <scope>NUCLEOTIDE SEQUENCE [LARGE SCALE GENOMIC DNA]</scope>
    <source>
        <strain evidence="1 2">Ellin345</strain>
    </source>
</reference>
<gene>
    <name evidence="1" type="ordered locus">Acid345_3115</name>
</gene>
<dbReference type="AlphaFoldDB" id="Q1ILY4"/>
<proteinExistence type="predicted"/>
<name>Q1ILY4_KORVE</name>
<dbReference type="Proteomes" id="UP000002432">
    <property type="component" value="Chromosome"/>
</dbReference>
<dbReference type="EMBL" id="CP000360">
    <property type="protein sequence ID" value="ABF42116.1"/>
    <property type="molecule type" value="Genomic_DNA"/>
</dbReference>
<evidence type="ECO:0000313" key="2">
    <source>
        <dbReference type="Proteomes" id="UP000002432"/>
    </source>
</evidence>
<accession>Q1ILY4</accession>